<dbReference type="GO" id="GO:0003841">
    <property type="term" value="F:1-acylglycerol-3-phosphate O-acyltransferase activity"/>
    <property type="evidence" value="ECO:0007669"/>
    <property type="project" value="TreeGrafter"/>
</dbReference>
<evidence type="ECO:0000313" key="6">
    <source>
        <dbReference type="EMBL" id="QPC45096.1"/>
    </source>
</evidence>
<dbReference type="RefSeq" id="WP_213162469.1">
    <property type="nucleotide sequence ID" value="NZ_CP058214.1"/>
</dbReference>
<evidence type="ECO:0000256" key="4">
    <source>
        <dbReference type="SAM" id="Phobius"/>
    </source>
</evidence>
<dbReference type="PANTHER" id="PTHR10434">
    <property type="entry name" value="1-ACYL-SN-GLYCEROL-3-PHOSPHATE ACYLTRANSFERASE"/>
    <property type="match status" value="1"/>
</dbReference>
<keyword evidence="4" id="KW-0812">Transmembrane</keyword>
<dbReference type="KEGG" id="kmn:HW532_21795"/>
<dbReference type="PANTHER" id="PTHR10434:SF11">
    <property type="entry name" value="1-ACYL-SN-GLYCEROL-3-PHOSPHATE ACYLTRANSFERASE"/>
    <property type="match status" value="1"/>
</dbReference>
<accession>A0A7S8C8D4</accession>
<organism evidence="6 7">
    <name type="scientific">Kaustia mangrovi</name>
    <dbReference type="NCBI Taxonomy" id="2593653"/>
    <lineage>
        <taxon>Bacteria</taxon>
        <taxon>Pseudomonadati</taxon>
        <taxon>Pseudomonadota</taxon>
        <taxon>Alphaproteobacteria</taxon>
        <taxon>Hyphomicrobiales</taxon>
        <taxon>Parvibaculaceae</taxon>
        <taxon>Kaustia</taxon>
    </lineage>
</organism>
<proteinExistence type="predicted"/>
<reference evidence="6 7" key="1">
    <citation type="submission" date="2020-06" db="EMBL/GenBank/DDBJ databases">
        <title>Genome sequence of 2 isolates from Red Sea Mangroves.</title>
        <authorList>
            <person name="Sefrji F."/>
            <person name="Michoud G."/>
            <person name="Merlino G."/>
            <person name="Daffonchio D."/>
        </authorList>
    </citation>
    <scope>NUCLEOTIDE SEQUENCE [LARGE SCALE GENOMIC DNA]</scope>
    <source>
        <strain evidence="6 7">R1DC25</strain>
    </source>
</reference>
<dbReference type="InterPro" id="IPR002123">
    <property type="entry name" value="Plipid/glycerol_acylTrfase"/>
</dbReference>
<evidence type="ECO:0000256" key="2">
    <source>
        <dbReference type="ARBA" id="ARBA00022679"/>
    </source>
</evidence>
<keyword evidence="3 6" id="KW-0012">Acyltransferase</keyword>
<dbReference type="Proteomes" id="UP000593594">
    <property type="component" value="Chromosome"/>
</dbReference>
<dbReference type="SMART" id="SM00563">
    <property type="entry name" value="PlsC"/>
    <property type="match status" value="1"/>
</dbReference>
<dbReference type="AlphaFoldDB" id="A0A7S8C8D4"/>
<evidence type="ECO:0000313" key="7">
    <source>
        <dbReference type="Proteomes" id="UP000593594"/>
    </source>
</evidence>
<dbReference type="CDD" id="cd07989">
    <property type="entry name" value="LPLAT_AGPAT-like"/>
    <property type="match status" value="1"/>
</dbReference>
<dbReference type="Pfam" id="PF01553">
    <property type="entry name" value="Acyltransferase"/>
    <property type="match status" value="1"/>
</dbReference>
<evidence type="ECO:0000256" key="3">
    <source>
        <dbReference type="ARBA" id="ARBA00023315"/>
    </source>
</evidence>
<dbReference type="EMBL" id="CP058214">
    <property type="protein sequence ID" value="QPC45096.1"/>
    <property type="molecule type" value="Genomic_DNA"/>
</dbReference>
<keyword evidence="2 6" id="KW-0808">Transferase</keyword>
<sequence length="213" mass="23252">MLTRLARLVFFGLVVRGIVLLVMGLNIRNRERLPRSGPAIIVANHNSHLDTLTLMSLFPLGDLDRIRPVAAMDYFLANPVMKWIATRLIGILPIDRSGRAGGNPLADCEAALARGDILILFPEGSRGEPERLARYKKGIAHLAKAAPEVPVTPVFFHGLGKALPKGSWLFVPFTCDVFVGEAFSWTGSIAGFMEALEARMSALAARGHFPPWT</sequence>
<gene>
    <name evidence="6" type="ORF">HW532_21795</name>
</gene>
<keyword evidence="7" id="KW-1185">Reference proteome</keyword>
<keyword evidence="4" id="KW-0472">Membrane</keyword>
<dbReference type="SUPFAM" id="SSF69593">
    <property type="entry name" value="Glycerol-3-phosphate (1)-acyltransferase"/>
    <property type="match status" value="1"/>
</dbReference>
<name>A0A7S8C8D4_9HYPH</name>
<evidence type="ECO:0000259" key="5">
    <source>
        <dbReference type="SMART" id="SM00563"/>
    </source>
</evidence>
<evidence type="ECO:0000256" key="1">
    <source>
        <dbReference type="ARBA" id="ARBA00005189"/>
    </source>
</evidence>
<protein>
    <submittedName>
        <fullName evidence="6">1-acyl-sn-glycerol-3-phosphate acyltransferase</fullName>
    </submittedName>
</protein>
<comment type="pathway">
    <text evidence="1">Lipid metabolism.</text>
</comment>
<feature type="transmembrane region" description="Helical" evidence="4">
    <location>
        <begin position="6"/>
        <end position="27"/>
    </location>
</feature>
<feature type="domain" description="Phospholipid/glycerol acyltransferase" evidence="5">
    <location>
        <begin position="39"/>
        <end position="159"/>
    </location>
</feature>
<dbReference type="GO" id="GO:0006654">
    <property type="term" value="P:phosphatidic acid biosynthetic process"/>
    <property type="evidence" value="ECO:0007669"/>
    <property type="project" value="TreeGrafter"/>
</dbReference>
<keyword evidence="4" id="KW-1133">Transmembrane helix</keyword>